<evidence type="ECO:0000313" key="7">
    <source>
        <dbReference type="Proteomes" id="UP000094336"/>
    </source>
</evidence>
<evidence type="ECO:0000259" key="4">
    <source>
        <dbReference type="Pfam" id="PF08303"/>
    </source>
</evidence>
<feature type="active site" description="N6-AMP-lysine intermediate" evidence="2">
    <location>
        <position position="116"/>
    </location>
</feature>
<feature type="domain" description="T4 RNA ligase 1-like N-terminal" evidence="5">
    <location>
        <begin position="71"/>
        <end position="292"/>
    </location>
</feature>
<evidence type="ECO:0000256" key="2">
    <source>
        <dbReference type="PIRSR" id="PIRSR019634-50"/>
    </source>
</evidence>
<comment type="similarity">
    <text evidence="1">Belongs to the TRL1 family.</text>
</comment>
<proteinExistence type="inferred from homology"/>
<feature type="domain" description="tRNA ligase phosphodiesterase" evidence="3">
    <location>
        <begin position="586"/>
        <end position="825"/>
    </location>
</feature>
<dbReference type="EMBL" id="KV454435">
    <property type="protein sequence ID" value="ODQ78403.1"/>
    <property type="molecule type" value="Genomic_DNA"/>
</dbReference>
<dbReference type="GO" id="GO:0005634">
    <property type="term" value="C:nucleus"/>
    <property type="evidence" value="ECO:0007669"/>
    <property type="project" value="TreeGrafter"/>
</dbReference>
<protein>
    <recommendedName>
        <fullName evidence="1">tRNA ligase</fullName>
        <ecNumber evidence="1">6.5.1.3</ecNumber>
    </recommendedName>
</protein>
<dbReference type="Pfam" id="PF08303">
    <property type="entry name" value="tRNA_lig_kinase"/>
    <property type="match status" value="1"/>
</dbReference>
<keyword evidence="1" id="KW-0819">tRNA processing</keyword>
<dbReference type="GO" id="GO:0006388">
    <property type="term" value="P:tRNA splicing, via endonucleolytic cleavage and ligation"/>
    <property type="evidence" value="ECO:0007669"/>
    <property type="project" value="UniProtKB-UniRule"/>
</dbReference>
<accession>A0A1E3QL41</accession>
<dbReference type="InterPro" id="IPR015966">
    <property type="entry name" value="tRNA_lig_kin_fungi"/>
</dbReference>
<evidence type="ECO:0000259" key="5">
    <source>
        <dbReference type="Pfam" id="PF09511"/>
    </source>
</evidence>
<evidence type="ECO:0000259" key="3">
    <source>
        <dbReference type="Pfam" id="PF08302"/>
    </source>
</evidence>
<dbReference type="Pfam" id="PF09511">
    <property type="entry name" value="RNA_lig_T4_1"/>
    <property type="match status" value="1"/>
</dbReference>
<dbReference type="OrthoDB" id="276239at2759"/>
<gene>
    <name evidence="6" type="ORF">BABINDRAFT_162638</name>
</gene>
<comment type="catalytic activity">
    <reaction evidence="1">
        <text>ATP + (ribonucleotide)n-3'-hydroxyl + 5'-phospho-(ribonucleotide)m = (ribonucleotide)n+m + AMP + diphosphate.</text>
        <dbReference type="EC" id="6.5.1.3"/>
    </reaction>
</comment>
<feature type="domain" description="tRNA ligase kinase" evidence="4">
    <location>
        <begin position="410"/>
        <end position="582"/>
    </location>
</feature>
<dbReference type="AlphaFoldDB" id="A0A1E3QL41"/>
<dbReference type="InterPro" id="IPR015965">
    <property type="entry name" value="tRNA_lig_PDEase"/>
</dbReference>
<dbReference type="GO" id="GO:0051730">
    <property type="term" value="F:GTP-dependent polyribonucleotide 5'-hydroxyl-kinase activity"/>
    <property type="evidence" value="ECO:0007669"/>
    <property type="project" value="InterPro"/>
</dbReference>
<keyword evidence="7" id="KW-1185">Reference proteome</keyword>
<dbReference type="InterPro" id="IPR019039">
    <property type="entry name" value="T4-Rnl1-like_N"/>
</dbReference>
<dbReference type="EC" id="6.5.1.3" evidence="1"/>
<name>A0A1E3QL41_9ASCO</name>
<dbReference type="STRING" id="984486.A0A1E3QL41"/>
<evidence type="ECO:0000256" key="1">
    <source>
        <dbReference type="PIRNR" id="PIRNR019634"/>
    </source>
</evidence>
<dbReference type="GO" id="GO:0005524">
    <property type="term" value="F:ATP binding"/>
    <property type="evidence" value="ECO:0007669"/>
    <property type="project" value="UniProtKB-UniRule"/>
</dbReference>
<dbReference type="PIRSF" id="PIRSF019634">
    <property type="entry name" value="tRNA_lig_yeast"/>
    <property type="match status" value="1"/>
</dbReference>
<dbReference type="InterPro" id="IPR012387">
    <property type="entry name" value="Trl1_fun"/>
</dbReference>
<dbReference type="InterPro" id="IPR027417">
    <property type="entry name" value="P-loop_NTPase"/>
</dbReference>
<organism evidence="6 7">
    <name type="scientific">Babjeviella inositovora NRRL Y-12698</name>
    <dbReference type="NCBI Taxonomy" id="984486"/>
    <lineage>
        <taxon>Eukaryota</taxon>
        <taxon>Fungi</taxon>
        <taxon>Dikarya</taxon>
        <taxon>Ascomycota</taxon>
        <taxon>Saccharomycotina</taxon>
        <taxon>Pichiomycetes</taxon>
        <taxon>Serinales incertae sedis</taxon>
        <taxon>Babjeviella</taxon>
    </lineage>
</organism>
<dbReference type="PANTHER" id="PTHR32004:SF1">
    <property type="entry name" value="TRNA LIGASE"/>
    <property type="match status" value="1"/>
</dbReference>
<reference evidence="7" key="1">
    <citation type="submission" date="2016-05" db="EMBL/GenBank/DDBJ databases">
        <title>Comparative genomics of biotechnologically important yeasts.</title>
        <authorList>
            <consortium name="DOE Joint Genome Institute"/>
            <person name="Riley R."/>
            <person name="Haridas S."/>
            <person name="Wolfe K.H."/>
            <person name="Lopes M.R."/>
            <person name="Hittinger C.T."/>
            <person name="Goker M."/>
            <person name="Salamov A."/>
            <person name="Wisecaver J."/>
            <person name="Long T.M."/>
            <person name="Aerts A.L."/>
            <person name="Barry K."/>
            <person name="Choi C."/>
            <person name="Clum A."/>
            <person name="Coughlan A.Y."/>
            <person name="Deshpande S."/>
            <person name="Douglass A.P."/>
            <person name="Hanson S.J."/>
            <person name="Klenk H.-P."/>
            <person name="Labutti K."/>
            <person name="Lapidus A."/>
            <person name="Lindquist E."/>
            <person name="Lipzen A."/>
            <person name="Meier-Kolthoff J.P."/>
            <person name="Ohm R.A."/>
            <person name="Otillar R.P."/>
            <person name="Pangilinan J."/>
            <person name="Peng Y."/>
            <person name="Rokas A."/>
            <person name="Rosa C.A."/>
            <person name="Scheuner C."/>
            <person name="Sibirny A.A."/>
            <person name="Slot J.C."/>
            <person name="Stielow J.B."/>
            <person name="Sun H."/>
            <person name="Kurtzman C.P."/>
            <person name="Blackwell M."/>
            <person name="Grigoriev I.V."/>
            <person name="Jeffries T.W."/>
        </authorList>
    </citation>
    <scope>NUCLEOTIDE SEQUENCE [LARGE SCALE GENOMIC DNA]</scope>
    <source>
        <strain evidence="7">NRRL Y-12698</strain>
    </source>
</reference>
<sequence length="842" mass="95015">MTFTPLPPRYDTDEALSSLATALMASTQIPQSKGKGKRSTYTVFDTAHQLTGWKFNEFDYNKESIVLPIRARGFFTEENRIAVRGYDKFFNVGEVSTTQLQWLSENTSGPYELTLKENGCIIFISGLADGSIVVCSKHSTGYRPDLERNHALAGQKALEAQLAASGKSVKELALQLHTLNVTAVAELCDDAFEEHVLEYKSEELGLYLHGLNFNTIEFQTYPIDLIAEFAAAWGFIPTKFITKTDFSELFRFLEECAETGSYEGRAVEGFVIRAKAHGADHFWKYKFEEPYLMYRQWREITKGYLQQSKKPLSITLLIKKSHKHKRVSAQYLIFIIPELERDPALRDGFLQGHGIIELRNRFLTHMGQSGIQLANQEGSDADLTAELDRLSIEHARNTGTSDLQIVTKYLIIPVATVGCGKTTTALTLTKLFPWGHIQNDNLSSPAASKLVKGALSLLQTHPAVVVDRNNHMCRERAQLFGDFENFKEQFFPAKEYRSKGQLVEFKYICLNFISGNPHDQDLWSTTEKRVVERGDNHQSIRLSVTGQDQLHMIMKGFINRFQPLNPKRKPDSAFDEVVDLRVGSDSSLENTVTVLNRLAKIFPELVPAVPARAAIEAAFGKSLTYVPEKKKNVKEKREARVQYYAISVPQEVEARVEALLRKQSATNPAGLHFYDSLKKHDRVQNSFHVTLSHVAHCKGKNAAGKVIFDGYKRRFGPAVDAFMKENSEKTFPHNYKFALGYHADIQLRRVVFDGRLMCVEVALVGGYKTGKGKQFQLQCGNACPHITVGTLDNSVKPVMSNMLLTDLMKWEVDNTVEENGKQVQIYEFEDEVLRGCEIVASF</sequence>
<dbReference type="Gene3D" id="3.40.50.300">
    <property type="entry name" value="P-loop containing nucleotide triphosphate hydrolases"/>
    <property type="match status" value="1"/>
</dbReference>
<dbReference type="Pfam" id="PF08302">
    <property type="entry name" value="tRNA_lig_CPD"/>
    <property type="match status" value="1"/>
</dbReference>
<evidence type="ECO:0000313" key="6">
    <source>
        <dbReference type="EMBL" id="ODQ78403.1"/>
    </source>
</evidence>
<dbReference type="GO" id="GO:0008081">
    <property type="term" value="F:phosphoric diester hydrolase activity"/>
    <property type="evidence" value="ECO:0007669"/>
    <property type="project" value="InterPro"/>
</dbReference>
<keyword evidence="1" id="KW-0436">Ligase</keyword>
<dbReference type="GeneID" id="30147309"/>
<dbReference type="GO" id="GO:0003972">
    <property type="term" value="F:RNA ligase (ATP) activity"/>
    <property type="evidence" value="ECO:0007669"/>
    <property type="project" value="UniProtKB-UniRule"/>
</dbReference>
<dbReference type="RefSeq" id="XP_018983731.1">
    <property type="nucleotide sequence ID" value="XM_019129456.1"/>
</dbReference>
<dbReference type="Proteomes" id="UP000094336">
    <property type="component" value="Unassembled WGS sequence"/>
</dbReference>
<dbReference type="PANTHER" id="PTHR32004">
    <property type="entry name" value="TRNA LIGASE"/>
    <property type="match status" value="1"/>
</dbReference>